<accession>A0A0C3C1X0</accession>
<keyword evidence="2" id="KW-1185">Reference proteome</keyword>
<reference evidence="2" key="2">
    <citation type="submission" date="2015-01" db="EMBL/GenBank/DDBJ databases">
        <title>Evolutionary Origins and Diversification of the Mycorrhizal Mutualists.</title>
        <authorList>
            <consortium name="DOE Joint Genome Institute"/>
            <consortium name="Mycorrhizal Genomics Consortium"/>
            <person name="Kohler A."/>
            <person name="Kuo A."/>
            <person name="Nagy L.G."/>
            <person name="Floudas D."/>
            <person name="Copeland A."/>
            <person name="Barry K.W."/>
            <person name="Cichocki N."/>
            <person name="Veneault-Fourrey C."/>
            <person name="LaButti K."/>
            <person name="Lindquist E.A."/>
            <person name="Lipzen A."/>
            <person name="Lundell T."/>
            <person name="Morin E."/>
            <person name="Murat C."/>
            <person name="Riley R."/>
            <person name="Ohm R."/>
            <person name="Sun H."/>
            <person name="Tunlid A."/>
            <person name="Henrissat B."/>
            <person name="Grigoriev I.V."/>
            <person name="Hibbett D.S."/>
            <person name="Martin F."/>
        </authorList>
    </citation>
    <scope>NUCLEOTIDE SEQUENCE [LARGE SCALE GENOMIC DNA]</scope>
    <source>
        <strain evidence="2">h7</strain>
    </source>
</reference>
<reference evidence="1 2" key="1">
    <citation type="submission" date="2014-04" db="EMBL/GenBank/DDBJ databases">
        <authorList>
            <consortium name="DOE Joint Genome Institute"/>
            <person name="Kuo A."/>
            <person name="Gay G."/>
            <person name="Dore J."/>
            <person name="Kohler A."/>
            <person name="Nagy L.G."/>
            <person name="Floudas D."/>
            <person name="Copeland A."/>
            <person name="Barry K.W."/>
            <person name="Cichocki N."/>
            <person name="Veneault-Fourrey C."/>
            <person name="LaButti K."/>
            <person name="Lindquist E.A."/>
            <person name="Lipzen A."/>
            <person name="Lundell T."/>
            <person name="Morin E."/>
            <person name="Murat C."/>
            <person name="Sun H."/>
            <person name="Tunlid A."/>
            <person name="Henrissat B."/>
            <person name="Grigoriev I.V."/>
            <person name="Hibbett D.S."/>
            <person name="Martin F."/>
            <person name="Nordberg H.P."/>
            <person name="Cantor M.N."/>
            <person name="Hua S.X."/>
        </authorList>
    </citation>
    <scope>NUCLEOTIDE SEQUENCE [LARGE SCALE GENOMIC DNA]</scope>
    <source>
        <strain evidence="2">h7</strain>
    </source>
</reference>
<gene>
    <name evidence="1" type="ORF">M413DRAFT_447998</name>
</gene>
<dbReference type="EMBL" id="KN831792">
    <property type="protein sequence ID" value="KIM38264.1"/>
    <property type="molecule type" value="Genomic_DNA"/>
</dbReference>
<proteinExistence type="predicted"/>
<name>A0A0C3C1X0_HEBCY</name>
<organism evidence="1 2">
    <name type="scientific">Hebeloma cylindrosporum</name>
    <dbReference type="NCBI Taxonomy" id="76867"/>
    <lineage>
        <taxon>Eukaryota</taxon>
        <taxon>Fungi</taxon>
        <taxon>Dikarya</taxon>
        <taxon>Basidiomycota</taxon>
        <taxon>Agaricomycotina</taxon>
        <taxon>Agaricomycetes</taxon>
        <taxon>Agaricomycetidae</taxon>
        <taxon>Agaricales</taxon>
        <taxon>Agaricineae</taxon>
        <taxon>Hymenogastraceae</taxon>
        <taxon>Hebeloma</taxon>
    </lineage>
</organism>
<dbReference type="OrthoDB" id="3036857at2759"/>
<dbReference type="AlphaFoldDB" id="A0A0C3C1X0"/>
<protein>
    <submittedName>
        <fullName evidence="1">Uncharacterized protein</fullName>
    </submittedName>
</protein>
<dbReference type="HOGENOM" id="CLU_2776199_0_0_1"/>
<evidence type="ECO:0000313" key="1">
    <source>
        <dbReference type="EMBL" id="KIM38264.1"/>
    </source>
</evidence>
<evidence type="ECO:0000313" key="2">
    <source>
        <dbReference type="Proteomes" id="UP000053424"/>
    </source>
</evidence>
<dbReference type="Proteomes" id="UP000053424">
    <property type="component" value="Unassembled WGS sequence"/>
</dbReference>
<sequence>MPSFECGYLITLAKVRAFIPKTREEEEDTNALALLYDIDKWWFQLPCEVQRKTPLPRIYLPPGCDDYNY</sequence>